<accession>A0A9P6DP93</accession>
<gene>
    <name evidence="3" type="ORF">BS47DRAFT_1365727</name>
</gene>
<evidence type="ECO:0000313" key="4">
    <source>
        <dbReference type="Proteomes" id="UP000886523"/>
    </source>
</evidence>
<protein>
    <submittedName>
        <fullName evidence="3">Uncharacterized protein</fullName>
    </submittedName>
</protein>
<dbReference type="Proteomes" id="UP000886523">
    <property type="component" value="Unassembled WGS sequence"/>
</dbReference>
<comment type="caution">
    <text evidence="3">The sequence shown here is derived from an EMBL/GenBank/DDBJ whole genome shotgun (WGS) entry which is preliminary data.</text>
</comment>
<organism evidence="3 4">
    <name type="scientific">Hydnum rufescens UP504</name>
    <dbReference type="NCBI Taxonomy" id="1448309"/>
    <lineage>
        <taxon>Eukaryota</taxon>
        <taxon>Fungi</taxon>
        <taxon>Dikarya</taxon>
        <taxon>Basidiomycota</taxon>
        <taxon>Agaricomycotina</taxon>
        <taxon>Agaricomycetes</taxon>
        <taxon>Cantharellales</taxon>
        <taxon>Hydnaceae</taxon>
        <taxon>Hydnum</taxon>
    </lineage>
</organism>
<feature type="region of interest" description="Disordered" evidence="1">
    <location>
        <begin position="36"/>
        <end position="81"/>
    </location>
</feature>
<evidence type="ECO:0000256" key="2">
    <source>
        <dbReference type="SAM" id="SignalP"/>
    </source>
</evidence>
<name>A0A9P6DP93_9AGAM</name>
<evidence type="ECO:0000256" key="1">
    <source>
        <dbReference type="SAM" id="MobiDB-lite"/>
    </source>
</evidence>
<keyword evidence="4" id="KW-1185">Reference proteome</keyword>
<dbReference type="AlphaFoldDB" id="A0A9P6DP93"/>
<feature type="chain" id="PRO_5040177237" evidence="2">
    <location>
        <begin position="20"/>
        <end position="205"/>
    </location>
</feature>
<sequence>MTKTVIHQHLGTFWVLAIASVEFPSSFESLQTTTGNCLERQPNDHTPPSAGVVTSNAPSDVTHDNAPNDMTHGNMPNEEVTALNKGPRNHTPAMAGVWSYIRSSLRAPTNTDTKPPVALPIDARMMGPGGTHPNCHTHELEYGPSTHTCCSRCGVLQRRTHTPHHTSWSTGPQYPAPTAAGVGYCKILNQNPHTPPTTNSLKDTL</sequence>
<feature type="signal peptide" evidence="2">
    <location>
        <begin position="1"/>
        <end position="19"/>
    </location>
</feature>
<dbReference type="EMBL" id="MU129051">
    <property type="protein sequence ID" value="KAF9508732.1"/>
    <property type="molecule type" value="Genomic_DNA"/>
</dbReference>
<keyword evidence="2" id="KW-0732">Signal</keyword>
<evidence type="ECO:0000313" key="3">
    <source>
        <dbReference type="EMBL" id="KAF9508732.1"/>
    </source>
</evidence>
<proteinExistence type="predicted"/>
<reference evidence="3" key="1">
    <citation type="journal article" date="2020" name="Nat. Commun.">
        <title>Large-scale genome sequencing of mycorrhizal fungi provides insights into the early evolution of symbiotic traits.</title>
        <authorList>
            <person name="Miyauchi S."/>
            <person name="Kiss E."/>
            <person name="Kuo A."/>
            <person name="Drula E."/>
            <person name="Kohler A."/>
            <person name="Sanchez-Garcia M."/>
            <person name="Morin E."/>
            <person name="Andreopoulos B."/>
            <person name="Barry K.W."/>
            <person name="Bonito G."/>
            <person name="Buee M."/>
            <person name="Carver A."/>
            <person name="Chen C."/>
            <person name="Cichocki N."/>
            <person name="Clum A."/>
            <person name="Culley D."/>
            <person name="Crous P.W."/>
            <person name="Fauchery L."/>
            <person name="Girlanda M."/>
            <person name="Hayes R.D."/>
            <person name="Keri Z."/>
            <person name="LaButti K."/>
            <person name="Lipzen A."/>
            <person name="Lombard V."/>
            <person name="Magnuson J."/>
            <person name="Maillard F."/>
            <person name="Murat C."/>
            <person name="Nolan M."/>
            <person name="Ohm R.A."/>
            <person name="Pangilinan J."/>
            <person name="Pereira M.F."/>
            <person name="Perotto S."/>
            <person name="Peter M."/>
            <person name="Pfister S."/>
            <person name="Riley R."/>
            <person name="Sitrit Y."/>
            <person name="Stielow J.B."/>
            <person name="Szollosi G."/>
            <person name="Zifcakova L."/>
            <person name="Stursova M."/>
            <person name="Spatafora J.W."/>
            <person name="Tedersoo L."/>
            <person name="Vaario L.M."/>
            <person name="Yamada A."/>
            <person name="Yan M."/>
            <person name="Wang P."/>
            <person name="Xu J."/>
            <person name="Bruns T."/>
            <person name="Baldrian P."/>
            <person name="Vilgalys R."/>
            <person name="Dunand C."/>
            <person name="Henrissat B."/>
            <person name="Grigoriev I.V."/>
            <person name="Hibbett D."/>
            <person name="Nagy L.G."/>
            <person name="Martin F.M."/>
        </authorList>
    </citation>
    <scope>NUCLEOTIDE SEQUENCE</scope>
    <source>
        <strain evidence="3">UP504</strain>
    </source>
</reference>